<keyword evidence="2" id="KW-1133">Transmembrane helix</keyword>
<sequence>INKPTVSELSTSTRTTSPTHTTAKRRAMDSLATVINLLALISAACRSADKLPGALISGGVVEAAAALCLIISKAPGGIFLHHGKAPFYLYYGILIAVFAFGLVKASAGFWVSGDMAGRRAAGKMILWVSILPLVVVVALGGFVVLN</sequence>
<keyword evidence="2" id="KW-0472">Membrane</keyword>
<feature type="transmembrane region" description="Helical" evidence="2">
    <location>
        <begin position="60"/>
        <end position="82"/>
    </location>
</feature>
<dbReference type="AlphaFoldDB" id="A0A453D060"/>
<dbReference type="InterPro" id="IPR022149">
    <property type="entry name" value="DUF3681"/>
</dbReference>
<reference evidence="4" key="2">
    <citation type="journal article" date="2017" name="Nat. Plants">
        <title>The Aegilops tauschii genome reveals multiple impacts of transposons.</title>
        <authorList>
            <person name="Zhao G."/>
            <person name="Zou C."/>
            <person name="Li K."/>
            <person name="Wang K."/>
            <person name="Li T."/>
            <person name="Gao L."/>
            <person name="Zhang X."/>
            <person name="Wang H."/>
            <person name="Yang Z."/>
            <person name="Liu X."/>
            <person name="Jiang W."/>
            <person name="Mao L."/>
            <person name="Kong X."/>
            <person name="Jiao Y."/>
            <person name="Jia J."/>
        </authorList>
    </citation>
    <scope>NUCLEOTIDE SEQUENCE [LARGE SCALE GENOMIC DNA]</scope>
    <source>
        <strain evidence="4">cv. AL8/78</strain>
    </source>
</reference>
<feature type="compositionally biased region" description="Low complexity" evidence="1">
    <location>
        <begin position="1"/>
        <end position="21"/>
    </location>
</feature>
<feature type="transmembrane region" description="Helical" evidence="2">
    <location>
        <begin position="124"/>
        <end position="145"/>
    </location>
</feature>
<protein>
    <submittedName>
        <fullName evidence="3">Uncharacterized protein</fullName>
    </submittedName>
</protein>
<evidence type="ECO:0000256" key="2">
    <source>
        <dbReference type="SAM" id="Phobius"/>
    </source>
</evidence>
<keyword evidence="4" id="KW-1185">Reference proteome</keyword>
<dbReference type="PANTHER" id="PTHR33530">
    <property type="entry name" value="OS01G0147100 PROTEIN"/>
    <property type="match status" value="1"/>
</dbReference>
<accession>A0A453D060</accession>
<reference evidence="3" key="5">
    <citation type="journal article" date="2021" name="G3 (Bethesda)">
        <title>Aegilops tauschii genome assembly Aet v5.0 features greater sequence contiguity and improved annotation.</title>
        <authorList>
            <person name="Wang L."/>
            <person name="Zhu T."/>
            <person name="Rodriguez J.C."/>
            <person name="Deal K.R."/>
            <person name="Dubcovsky J."/>
            <person name="McGuire P.E."/>
            <person name="Lux T."/>
            <person name="Spannagl M."/>
            <person name="Mayer K.F.X."/>
            <person name="Baldrich P."/>
            <person name="Meyers B.C."/>
            <person name="Huo N."/>
            <person name="Gu Y.Q."/>
            <person name="Zhou H."/>
            <person name="Devos K.M."/>
            <person name="Bennetzen J.L."/>
            <person name="Unver T."/>
            <person name="Budak H."/>
            <person name="Gulick P.J."/>
            <person name="Galiba G."/>
            <person name="Kalapos B."/>
            <person name="Nelson D.R."/>
            <person name="Li P."/>
            <person name="You F.M."/>
            <person name="Luo M.C."/>
            <person name="Dvorak J."/>
        </authorList>
    </citation>
    <scope>NUCLEOTIDE SEQUENCE [LARGE SCALE GENOMIC DNA]</scope>
    <source>
        <strain evidence="3">cv. AL8/78</strain>
    </source>
</reference>
<evidence type="ECO:0000313" key="3">
    <source>
        <dbReference type="EnsemblPlants" id="AET2Gv21030400.1"/>
    </source>
</evidence>
<name>A0A453D060_AEGTS</name>
<keyword evidence="2" id="KW-0812">Transmembrane</keyword>
<feature type="transmembrane region" description="Helical" evidence="2">
    <location>
        <begin position="88"/>
        <end position="112"/>
    </location>
</feature>
<feature type="region of interest" description="Disordered" evidence="1">
    <location>
        <begin position="1"/>
        <end position="22"/>
    </location>
</feature>
<evidence type="ECO:0000256" key="1">
    <source>
        <dbReference type="SAM" id="MobiDB-lite"/>
    </source>
</evidence>
<reference evidence="4" key="1">
    <citation type="journal article" date="2014" name="Science">
        <title>Ancient hybridizations among the ancestral genomes of bread wheat.</title>
        <authorList>
            <consortium name="International Wheat Genome Sequencing Consortium,"/>
            <person name="Marcussen T."/>
            <person name="Sandve S.R."/>
            <person name="Heier L."/>
            <person name="Spannagl M."/>
            <person name="Pfeifer M."/>
            <person name="Jakobsen K.S."/>
            <person name="Wulff B.B."/>
            <person name="Steuernagel B."/>
            <person name="Mayer K.F."/>
            <person name="Olsen O.A."/>
        </authorList>
    </citation>
    <scope>NUCLEOTIDE SEQUENCE [LARGE SCALE GENOMIC DNA]</scope>
    <source>
        <strain evidence="4">cv. AL8/78</strain>
    </source>
</reference>
<dbReference type="PANTHER" id="PTHR33530:SF12">
    <property type="entry name" value="MAJOR FACILITATOR SUPERFAMILY (MFS) PROFILE DOMAIN-CONTAINING PROTEIN"/>
    <property type="match status" value="1"/>
</dbReference>
<reference evidence="3" key="3">
    <citation type="journal article" date="2017" name="Nature">
        <title>Genome sequence of the progenitor of the wheat D genome Aegilops tauschii.</title>
        <authorList>
            <person name="Luo M.C."/>
            <person name="Gu Y.Q."/>
            <person name="Puiu D."/>
            <person name="Wang H."/>
            <person name="Twardziok S.O."/>
            <person name="Deal K.R."/>
            <person name="Huo N."/>
            <person name="Zhu T."/>
            <person name="Wang L."/>
            <person name="Wang Y."/>
            <person name="McGuire P.E."/>
            <person name="Liu S."/>
            <person name="Long H."/>
            <person name="Ramasamy R.K."/>
            <person name="Rodriguez J.C."/>
            <person name="Van S.L."/>
            <person name="Yuan L."/>
            <person name="Wang Z."/>
            <person name="Xia Z."/>
            <person name="Xiao L."/>
            <person name="Anderson O.D."/>
            <person name="Ouyang S."/>
            <person name="Liang Y."/>
            <person name="Zimin A.V."/>
            <person name="Pertea G."/>
            <person name="Qi P."/>
            <person name="Bennetzen J.L."/>
            <person name="Dai X."/>
            <person name="Dawson M.W."/>
            <person name="Muller H.G."/>
            <person name="Kugler K."/>
            <person name="Rivarola-Duarte L."/>
            <person name="Spannagl M."/>
            <person name="Mayer K.F.X."/>
            <person name="Lu F.H."/>
            <person name="Bevan M.W."/>
            <person name="Leroy P."/>
            <person name="Li P."/>
            <person name="You F.M."/>
            <person name="Sun Q."/>
            <person name="Liu Z."/>
            <person name="Lyons E."/>
            <person name="Wicker T."/>
            <person name="Salzberg S.L."/>
            <person name="Devos K.M."/>
            <person name="Dvorak J."/>
        </authorList>
    </citation>
    <scope>NUCLEOTIDE SEQUENCE [LARGE SCALE GENOMIC DNA]</scope>
    <source>
        <strain evidence="3">cv. AL8/78</strain>
    </source>
</reference>
<dbReference type="Gramene" id="AET2Gv21030400.1">
    <property type="protein sequence ID" value="AET2Gv21030400.1"/>
    <property type="gene ID" value="AET2Gv21030400"/>
</dbReference>
<proteinExistence type="predicted"/>
<dbReference type="Proteomes" id="UP000015105">
    <property type="component" value="Chromosome 2D"/>
</dbReference>
<reference evidence="3" key="4">
    <citation type="submission" date="2019-03" db="UniProtKB">
        <authorList>
            <consortium name="EnsemblPlants"/>
        </authorList>
    </citation>
    <scope>IDENTIFICATION</scope>
</reference>
<dbReference type="EnsemblPlants" id="AET2Gv21030400.1">
    <property type="protein sequence ID" value="AET2Gv21030400.1"/>
    <property type="gene ID" value="AET2Gv21030400"/>
</dbReference>
<evidence type="ECO:0000313" key="4">
    <source>
        <dbReference type="Proteomes" id="UP000015105"/>
    </source>
</evidence>
<organism evidence="3 4">
    <name type="scientific">Aegilops tauschii subsp. strangulata</name>
    <name type="common">Goatgrass</name>
    <dbReference type="NCBI Taxonomy" id="200361"/>
    <lineage>
        <taxon>Eukaryota</taxon>
        <taxon>Viridiplantae</taxon>
        <taxon>Streptophyta</taxon>
        <taxon>Embryophyta</taxon>
        <taxon>Tracheophyta</taxon>
        <taxon>Spermatophyta</taxon>
        <taxon>Magnoliopsida</taxon>
        <taxon>Liliopsida</taxon>
        <taxon>Poales</taxon>
        <taxon>Poaceae</taxon>
        <taxon>BOP clade</taxon>
        <taxon>Pooideae</taxon>
        <taxon>Triticodae</taxon>
        <taxon>Triticeae</taxon>
        <taxon>Triticinae</taxon>
        <taxon>Aegilops</taxon>
    </lineage>
</organism>
<dbReference type="Pfam" id="PF12442">
    <property type="entry name" value="DUF3681"/>
    <property type="match status" value="1"/>
</dbReference>